<dbReference type="InterPro" id="IPR017927">
    <property type="entry name" value="FAD-bd_FR_type"/>
</dbReference>
<accession>A0A395T9L8</accession>
<keyword evidence="13" id="KW-0756">Sterol biosynthesis</keyword>
<dbReference type="GO" id="GO:0050660">
    <property type="term" value="F:flavin adenine dinucleotide binding"/>
    <property type="evidence" value="ECO:0007669"/>
    <property type="project" value="TreeGrafter"/>
</dbReference>
<dbReference type="PROSITE" id="PS50902">
    <property type="entry name" value="FLAVODOXIN_LIKE"/>
    <property type="match status" value="1"/>
</dbReference>
<evidence type="ECO:0000256" key="1">
    <source>
        <dbReference type="ARBA" id="ARBA00001917"/>
    </source>
</evidence>
<dbReference type="Gene3D" id="3.40.50.360">
    <property type="match status" value="1"/>
</dbReference>
<comment type="cofactor">
    <cofactor evidence="2">
        <name>FAD</name>
        <dbReference type="ChEBI" id="CHEBI:57692"/>
    </cofactor>
</comment>
<dbReference type="Pfam" id="PF00258">
    <property type="entry name" value="Flavodoxin_1"/>
    <property type="match status" value="1"/>
</dbReference>
<dbReference type="GO" id="GO:0003958">
    <property type="term" value="F:NADPH-hemoprotein reductase activity"/>
    <property type="evidence" value="ECO:0007669"/>
    <property type="project" value="UniProtKB-EC"/>
</dbReference>
<evidence type="ECO:0000256" key="10">
    <source>
        <dbReference type="ARBA" id="ARBA00022955"/>
    </source>
</evidence>
<dbReference type="FunFam" id="3.40.50.80:FF:000032">
    <property type="entry name" value="NADPH-dependent diflavin oxidoreductase 1"/>
    <property type="match status" value="1"/>
</dbReference>
<dbReference type="Pfam" id="PF00667">
    <property type="entry name" value="FAD_binding_1"/>
    <property type="match status" value="1"/>
</dbReference>
<keyword evidence="15 18" id="KW-0472">Membrane</keyword>
<dbReference type="PROSITE" id="PS51384">
    <property type="entry name" value="FAD_FR"/>
    <property type="match status" value="1"/>
</dbReference>
<protein>
    <recommendedName>
        <fullName evidence="18">NADPH--cytochrome P450 reductase</fullName>
        <ecNumber evidence="18">1.6.2.4</ecNumber>
    </recommendedName>
</protein>
<evidence type="ECO:0000256" key="4">
    <source>
        <dbReference type="ARBA" id="ARBA00022630"/>
    </source>
</evidence>
<keyword evidence="10" id="KW-0752">Steroid biosynthesis</keyword>
<evidence type="ECO:0000256" key="8">
    <source>
        <dbReference type="ARBA" id="ARBA00022827"/>
    </source>
</evidence>
<dbReference type="PANTHER" id="PTHR19384:SF108">
    <property type="entry name" value="NADPH--CYTOCHROME P450 REDUCTASE"/>
    <property type="match status" value="1"/>
</dbReference>
<keyword evidence="5" id="KW-0288">FMN</keyword>
<dbReference type="FunFam" id="3.40.50.360:FF:000036">
    <property type="entry name" value="NADPH--cytochrome P450 reductase"/>
    <property type="match status" value="1"/>
</dbReference>
<evidence type="ECO:0000256" key="11">
    <source>
        <dbReference type="ARBA" id="ARBA00022989"/>
    </source>
</evidence>
<dbReference type="EC" id="1.6.2.4" evidence="18"/>
<evidence type="ECO:0000313" key="22">
    <source>
        <dbReference type="Proteomes" id="UP000266234"/>
    </source>
</evidence>
<dbReference type="InterPro" id="IPR008254">
    <property type="entry name" value="Flavodoxin/NO_synth"/>
</dbReference>
<feature type="domain" description="FAD-binding FR-type" evidence="20">
    <location>
        <begin position="282"/>
        <end position="549"/>
    </location>
</feature>
<feature type="domain" description="Flavodoxin-like" evidence="19">
    <location>
        <begin position="84"/>
        <end position="229"/>
    </location>
</feature>
<dbReference type="EMBL" id="PXOG01000020">
    <property type="protein sequence ID" value="RGP80925.1"/>
    <property type="molecule type" value="Genomic_DNA"/>
</dbReference>
<dbReference type="InterPro" id="IPR003097">
    <property type="entry name" value="CysJ-like_FAD-binding"/>
</dbReference>
<keyword evidence="17" id="KW-0753">Steroid metabolism</keyword>
<evidence type="ECO:0000256" key="16">
    <source>
        <dbReference type="ARBA" id="ARBA00023166"/>
    </source>
</evidence>
<keyword evidence="7 18" id="KW-0256">Endoplasmic reticulum</keyword>
<dbReference type="Gene3D" id="2.40.30.10">
    <property type="entry name" value="Translation factors"/>
    <property type="match status" value="1"/>
</dbReference>
<gene>
    <name evidence="21" type="ORF">FLONG3_975</name>
</gene>
<keyword evidence="4" id="KW-0285">Flavoprotein</keyword>
<dbReference type="Pfam" id="PF00175">
    <property type="entry name" value="NAD_binding_1"/>
    <property type="match status" value="1"/>
</dbReference>
<evidence type="ECO:0000259" key="20">
    <source>
        <dbReference type="PROSITE" id="PS51384"/>
    </source>
</evidence>
<sequence length="706" mass="77900">MTNVFATNTILSQLGPPQSIADVASLSALGLASAAYLLRGIAWDKPDPYHHVFFERMGSKDGASSGPKATRDIAKKLEETGKDAVIFWGSQSGTAEMFANRLSKECHLRFGLQTLCADLCDYDPESIANLSQSKLAIFIVSTYGEGDPSDNTAAFWDWLTKTSNIQLPNLRYMAFGLGNTSYRYYNRVIDVIAEHLDKAGAQRLMPVGRANDAQGGTEEDFLSWKDELYTHFQESLGYEERDIPYEPSIQLVEDESLDVMDLNLGEPVQNRSGPAKVVKQYSPIYPLTVQSSRELYKSPGRNCLHMELDISNQPELRYRTGDHLAIYPINPDHEVQLLLKALGLGDRAEKPLLVQALEEDASIKIPSPTSALALFRHYLEVAAPVSRETVGQLARFAPSSEVAETLTALSKSKEAYATYVASTHVTMGRLLHLTAPETVWTNLPLSYVVETLPSIQPRYYSISSSSTVSARKLAITVGVDNSPLQHDPSKSIRGVTTNYLYALGNAINGYASQPDASADAPTYALSGPGDVLKGHKVFACIRRSNFKLPTMSSTPIIMIGAGTGLAPFRGFILERARLQAVGKPIGKMLLFFGCRSPDQDYLYHEELAEVAEKLQGCLEIITAFSRADGEPKKYVQDKVEERKNQVCDLLQEGASIYFCGRAAMAREVGNVVERSMKTQNNWTSDEARSWAESTKKGNKWLEDVWG</sequence>
<dbReference type="PRINTS" id="PR00369">
    <property type="entry name" value="FLAVODOXIN"/>
</dbReference>
<keyword evidence="9 18" id="KW-0521">NADP</keyword>
<keyword evidence="11" id="KW-1133">Transmembrane helix</keyword>
<keyword evidence="6" id="KW-0812">Transmembrane</keyword>
<reference evidence="21 22" key="1">
    <citation type="journal article" date="2018" name="PLoS Pathog.">
        <title>Evolution of structural diversity of trichothecenes, a family of toxins produced by plant pathogenic and entomopathogenic fungi.</title>
        <authorList>
            <person name="Proctor R.H."/>
            <person name="McCormick S.P."/>
            <person name="Kim H.S."/>
            <person name="Cardoza R.E."/>
            <person name="Stanley A.M."/>
            <person name="Lindo L."/>
            <person name="Kelly A."/>
            <person name="Brown D.W."/>
            <person name="Lee T."/>
            <person name="Vaughan M.M."/>
            <person name="Alexander N.J."/>
            <person name="Busman M."/>
            <person name="Gutierrez S."/>
        </authorList>
    </citation>
    <scope>NUCLEOTIDE SEQUENCE [LARGE SCALE GENOMIC DNA]</scope>
    <source>
        <strain evidence="21 22">NRRL 20695</strain>
    </source>
</reference>
<dbReference type="GO" id="GO:0005789">
    <property type="term" value="C:endoplasmic reticulum membrane"/>
    <property type="evidence" value="ECO:0007669"/>
    <property type="project" value="UniProtKB-SubCell"/>
</dbReference>
<keyword evidence="3" id="KW-0444">Lipid biosynthesis</keyword>
<evidence type="ECO:0000256" key="14">
    <source>
        <dbReference type="ARBA" id="ARBA00023098"/>
    </source>
</evidence>
<evidence type="ECO:0000256" key="12">
    <source>
        <dbReference type="ARBA" id="ARBA00023002"/>
    </source>
</evidence>
<keyword evidence="12 18" id="KW-0560">Oxidoreductase</keyword>
<evidence type="ECO:0000256" key="5">
    <source>
        <dbReference type="ARBA" id="ARBA00022643"/>
    </source>
</evidence>
<name>A0A395T9L8_9HYPO</name>
<keyword evidence="8" id="KW-0274">FAD</keyword>
<dbReference type="AlphaFoldDB" id="A0A395T9L8"/>
<dbReference type="InterPro" id="IPR023208">
    <property type="entry name" value="P450R"/>
</dbReference>
<evidence type="ECO:0000256" key="17">
    <source>
        <dbReference type="ARBA" id="ARBA00023221"/>
    </source>
</evidence>
<evidence type="ECO:0000256" key="6">
    <source>
        <dbReference type="ARBA" id="ARBA00022692"/>
    </source>
</evidence>
<keyword evidence="22" id="KW-1185">Reference proteome</keyword>
<dbReference type="Gene3D" id="3.40.50.80">
    <property type="entry name" value="Nucleotide-binding domain of ferredoxin-NADP reductase (FNR) module"/>
    <property type="match status" value="1"/>
</dbReference>
<comment type="catalytic activity">
    <reaction evidence="18">
        <text>2 oxidized [cytochrome P450] + NADPH = 2 reduced [cytochrome P450] + NADP(+) + H(+)</text>
        <dbReference type="Rhea" id="RHEA:24040"/>
        <dbReference type="Rhea" id="RHEA-COMP:14627"/>
        <dbReference type="Rhea" id="RHEA-COMP:14628"/>
        <dbReference type="ChEBI" id="CHEBI:15378"/>
        <dbReference type="ChEBI" id="CHEBI:55376"/>
        <dbReference type="ChEBI" id="CHEBI:57783"/>
        <dbReference type="ChEBI" id="CHEBI:58349"/>
        <dbReference type="ChEBI" id="CHEBI:60344"/>
        <dbReference type="EC" id="1.6.2.4"/>
    </reaction>
</comment>
<dbReference type="GO" id="GO:0016126">
    <property type="term" value="P:sterol biosynthetic process"/>
    <property type="evidence" value="ECO:0007669"/>
    <property type="project" value="UniProtKB-KW"/>
</dbReference>
<dbReference type="CDD" id="cd06204">
    <property type="entry name" value="CYPOR"/>
    <property type="match status" value="1"/>
</dbReference>
<comment type="function">
    <text evidence="18">This enzyme is required for electron transfer from NADP to cytochrome P450.</text>
</comment>
<dbReference type="SUPFAM" id="SSF52343">
    <property type="entry name" value="Ferredoxin reductase-like, C-terminal NADP-linked domain"/>
    <property type="match status" value="1"/>
</dbReference>
<dbReference type="InterPro" id="IPR017938">
    <property type="entry name" value="Riboflavin_synthase-like_b-brl"/>
</dbReference>
<dbReference type="PANTHER" id="PTHR19384">
    <property type="entry name" value="NITRIC OXIDE SYNTHASE-RELATED"/>
    <property type="match status" value="1"/>
</dbReference>
<dbReference type="SUPFAM" id="SSF63380">
    <property type="entry name" value="Riboflavin synthase domain-like"/>
    <property type="match status" value="1"/>
</dbReference>
<evidence type="ECO:0000259" key="19">
    <source>
        <dbReference type="PROSITE" id="PS50902"/>
    </source>
</evidence>
<comment type="cofactor">
    <cofactor evidence="1">
        <name>FMN</name>
        <dbReference type="ChEBI" id="CHEBI:58210"/>
    </cofactor>
</comment>
<dbReference type="InterPro" id="IPR001709">
    <property type="entry name" value="Flavoprot_Pyr_Nucl_cyt_Rdtase"/>
</dbReference>
<dbReference type="STRING" id="694270.A0A395T9L8"/>
<dbReference type="InterPro" id="IPR039261">
    <property type="entry name" value="FNR_nucleotide-bd"/>
</dbReference>
<comment type="caution">
    <text evidence="21">The sequence shown here is derived from an EMBL/GenBank/DDBJ whole genome shotgun (WGS) entry which is preliminary data.</text>
</comment>
<evidence type="ECO:0000256" key="9">
    <source>
        <dbReference type="ARBA" id="ARBA00022857"/>
    </source>
</evidence>
<evidence type="ECO:0000256" key="13">
    <source>
        <dbReference type="ARBA" id="ARBA00023011"/>
    </source>
</evidence>
<dbReference type="InterPro" id="IPR001094">
    <property type="entry name" value="Flavdoxin-like"/>
</dbReference>
<dbReference type="OrthoDB" id="1856718at2759"/>
<dbReference type="Gene3D" id="1.20.990.10">
    <property type="entry name" value="NADPH-cytochrome p450 Reductase, Chain A, domain 3"/>
    <property type="match status" value="1"/>
</dbReference>
<evidence type="ECO:0000256" key="15">
    <source>
        <dbReference type="ARBA" id="ARBA00023136"/>
    </source>
</evidence>
<keyword evidence="14" id="KW-0443">Lipid metabolism</keyword>
<dbReference type="PIRSF" id="PIRSF000208">
    <property type="entry name" value="P450R"/>
    <property type="match status" value="1"/>
</dbReference>
<dbReference type="InterPro" id="IPR029039">
    <property type="entry name" value="Flavoprotein-like_sf"/>
</dbReference>
<evidence type="ECO:0000256" key="3">
    <source>
        <dbReference type="ARBA" id="ARBA00022516"/>
    </source>
</evidence>
<comment type="similarity">
    <text evidence="18">In the C-terminal section; belongs to the flavoprotein pyridine nucleotide cytochrome reductase family.</text>
</comment>
<comment type="subcellular location">
    <subcellularLocation>
        <location evidence="18">Endoplasmic reticulum membrane</location>
    </subcellularLocation>
</comment>
<proteinExistence type="inferred from homology"/>
<dbReference type="InterPro" id="IPR001433">
    <property type="entry name" value="OxRdtase_FAD/NAD-bd"/>
</dbReference>
<evidence type="ECO:0000256" key="18">
    <source>
        <dbReference type="PIRNR" id="PIRNR000208"/>
    </source>
</evidence>
<dbReference type="GO" id="GO:0010181">
    <property type="term" value="F:FMN binding"/>
    <property type="evidence" value="ECO:0007669"/>
    <property type="project" value="InterPro"/>
</dbReference>
<evidence type="ECO:0000256" key="7">
    <source>
        <dbReference type="ARBA" id="ARBA00022824"/>
    </source>
</evidence>
<keyword evidence="16" id="KW-1207">Sterol metabolism</keyword>
<organism evidence="21 22">
    <name type="scientific">Fusarium longipes</name>
    <dbReference type="NCBI Taxonomy" id="694270"/>
    <lineage>
        <taxon>Eukaryota</taxon>
        <taxon>Fungi</taxon>
        <taxon>Dikarya</taxon>
        <taxon>Ascomycota</taxon>
        <taxon>Pezizomycotina</taxon>
        <taxon>Sordariomycetes</taxon>
        <taxon>Hypocreomycetidae</taxon>
        <taxon>Hypocreales</taxon>
        <taxon>Nectriaceae</taxon>
        <taxon>Fusarium</taxon>
    </lineage>
</organism>
<dbReference type="PRINTS" id="PR00371">
    <property type="entry name" value="FPNCR"/>
</dbReference>
<dbReference type="GO" id="GO:0005829">
    <property type="term" value="C:cytosol"/>
    <property type="evidence" value="ECO:0007669"/>
    <property type="project" value="TreeGrafter"/>
</dbReference>
<dbReference type="SUPFAM" id="SSF52218">
    <property type="entry name" value="Flavoproteins"/>
    <property type="match status" value="1"/>
</dbReference>
<dbReference type="InterPro" id="IPR023173">
    <property type="entry name" value="NADPH_Cyt_P450_Rdtase_alpha"/>
</dbReference>
<evidence type="ECO:0000256" key="2">
    <source>
        <dbReference type="ARBA" id="ARBA00001974"/>
    </source>
</evidence>
<evidence type="ECO:0000313" key="21">
    <source>
        <dbReference type="EMBL" id="RGP80925.1"/>
    </source>
</evidence>
<dbReference type="Proteomes" id="UP000266234">
    <property type="component" value="Unassembled WGS sequence"/>
</dbReference>